<dbReference type="eggNOG" id="COG2909">
    <property type="taxonomic scope" value="Bacteria"/>
</dbReference>
<sequence>MLLDECLAYRPANTRLARLDLQDHPIEATQVIARMGAALQLMNADFDRLGEVLTKTVQPLWLVLDGYPSLPDADLDRLVKELIQSSSPRVRWWITTRNRPKMQLARMLLNGELFELDARRLAKKPKYKTT</sequence>
<name>A0A077F8Q3_9PSED</name>
<proteinExistence type="predicted"/>
<evidence type="ECO:0000313" key="2">
    <source>
        <dbReference type="Proteomes" id="UP000028931"/>
    </source>
</evidence>
<protein>
    <submittedName>
        <fullName evidence="1">LuxR family transcriptional regulator</fullName>
    </submittedName>
</protein>
<organism evidence="1 2">
    <name type="scientific">Pseudomonas alkylphenolica</name>
    <dbReference type="NCBI Taxonomy" id="237609"/>
    <lineage>
        <taxon>Bacteria</taxon>
        <taxon>Pseudomonadati</taxon>
        <taxon>Pseudomonadota</taxon>
        <taxon>Gammaproteobacteria</taxon>
        <taxon>Pseudomonadales</taxon>
        <taxon>Pseudomonadaceae</taxon>
        <taxon>Pseudomonas</taxon>
    </lineage>
</organism>
<accession>A0A077F8Q3</accession>
<evidence type="ECO:0000313" key="1">
    <source>
        <dbReference type="EMBL" id="AIL61773.1"/>
    </source>
</evidence>
<dbReference type="AlphaFoldDB" id="A0A077F8Q3"/>
<dbReference type="Proteomes" id="UP000028931">
    <property type="component" value="Chromosome"/>
</dbReference>
<dbReference type="HOGENOM" id="CLU_1936260_0_0_6"/>
<reference evidence="1 2" key="1">
    <citation type="submission" date="2014-07" db="EMBL/GenBank/DDBJ databases">
        <authorList>
            <person name="Lee K."/>
            <person name="Lim J.Y."/>
            <person name="Hwang I."/>
        </authorList>
    </citation>
    <scope>NUCLEOTIDE SEQUENCE [LARGE SCALE GENOMIC DNA]</scope>
    <source>
        <strain evidence="1 2">KL28</strain>
    </source>
</reference>
<dbReference type="EMBL" id="CP009048">
    <property type="protein sequence ID" value="AIL61773.1"/>
    <property type="molecule type" value="Genomic_DNA"/>
</dbReference>
<dbReference type="KEGG" id="palk:PSAKL28_25750"/>
<gene>
    <name evidence="1" type="ORF">PSAKL28_25750</name>
</gene>